<reference evidence="2" key="1">
    <citation type="journal article" date="2015" name="Nature">
        <title>Complex archaea that bridge the gap between prokaryotes and eukaryotes.</title>
        <authorList>
            <person name="Spang A."/>
            <person name="Saw J.H."/>
            <person name="Jorgensen S.L."/>
            <person name="Zaremba-Niedzwiedzka K."/>
            <person name="Martijn J."/>
            <person name="Lind A.E."/>
            <person name="van Eijk R."/>
            <person name="Schleper C."/>
            <person name="Guy L."/>
            <person name="Ettema T.J."/>
        </authorList>
    </citation>
    <scope>NUCLEOTIDE SEQUENCE</scope>
</reference>
<dbReference type="EMBL" id="LAZR01063907">
    <property type="protein sequence ID" value="KKK58581.1"/>
    <property type="molecule type" value="Genomic_DNA"/>
</dbReference>
<accession>A0A0F8ZEY4</accession>
<comment type="caution">
    <text evidence="2">The sequence shown here is derived from an EMBL/GenBank/DDBJ whole genome shotgun (WGS) entry which is preliminary data.</text>
</comment>
<proteinExistence type="predicted"/>
<organism evidence="2">
    <name type="scientific">marine sediment metagenome</name>
    <dbReference type="NCBI Taxonomy" id="412755"/>
    <lineage>
        <taxon>unclassified sequences</taxon>
        <taxon>metagenomes</taxon>
        <taxon>ecological metagenomes</taxon>
    </lineage>
</organism>
<protein>
    <submittedName>
        <fullName evidence="2">Uncharacterized protein</fullName>
    </submittedName>
</protein>
<sequence>MTLHPVRPPLRGGKNNRDTYRGFRPPRRTPPPATHVCPLRGNNEPKPTLRCLFTYLWEVVVKDYNKKSFATEGTEDLSWEIFISL</sequence>
<evidence type="ECO:0000313" key="2">
    <source>
        <dbReference type="EMBL" id="KKK58581.1"/>
    </source>
</evidence>
<gene>
    <name evidence="2" type="ORF">LCGC14_3043010</name>
</gene>
<feature type="region of interest" description="Disordered" evidence="1">
    <location>
        <begin position="1"/>
        <end position="45"/>
    </location>
</feature>
<evidence type="ECO:0000256" key="1">
    <source>
        <dbReference type="SAM" id="MobiDB-lite"/>
    </source>
</evidence>
<name>A0A0F8ZEY4_9ZZZZ</name>
<dbReference type="AlphaFoldDB" id="A0A0F8ZEY4"/>